<dbReference type="GeneID" id="36373567"/>
<protein>
    <submittedName>
        <fullName evidence="2 4">Uncharacterized protein</fullName>
    </submittedName>
</protein>
<gene>
    <name evidence="2 4 5" type="ORF">SRAE_0000032600</name>
</gene>
<feature type="compositionally biased region" description="Basic and acidic residues" evidence="1">
    <location>
        <begin position="69"/>
        <end position="99"/>
    </location>
</feature>
<evidence type="ECO:0000313" key="2">
    <source>
        <dbReference type="EMBL" id="CEF61199.1"/>
    </source>
</evidence>
<sequence length="173" mass="20265">MKAKNGISTIEKIRKYKEQKEFPNKNELFWDIKQQQASDDEAPEEMSFQGFTKKSSVKMTKMSSKAKKALKEEKASELSSKESQNVDKKKTSKLDKLEENVEDEENSDLEDEYSETEDTITDNLNQKSITKTIIKPKVPFNFKSSLLLRKRKEGHLYLDRQKQNLYIKKQKFA</sequence>
<dbReference type="WBParaSite" id="SRAE_0000032600.1">
    <property type="protein sequence ID" value="SRAE_0000032600.1"/>
    <property type="gene ID" value="WBGene00256069"/>
</dbReference>
<dbReference type="AlphaFoldDB" id="A0A090L182"/>
<keyword evidence="3" id="KW-1185">Reference proteome</keyword>
<dbReference type="CTD" id="36373567"/>
<feature type="compositionally biased region" description="Acidic residues" evidence="1">
    <location>
        <begin position="100"/>
        <end position="120"/>
    </location>
</feature>
<evidence type="ECO:0000313" key="5">
    <source>
        <dbReference type="WormBase" id="SRAE_0000032600"/>
    </source>
</evidence>
<evidence type="ECO:0000313" key="4">
    <source>
        <dbReference type="WBParaSite" id="SRAE_0000032600.1"/>
    </source>
</evidence>
<dbReference type="Proteomes" id="UP000035682">
    <property type="component" value="Unplaced"/>
</dbReference>
<feature type="region of interest" description="Disordered" evidence="1">
    <location>
        <begin position="33"/>
        <end position="122"/>
    </location>
</feature>
<reference evidence="4" key="3">
    <citation type="submission" date="2020-12" db="UniProtKB">
        <authorList>
            <consortium name="WormBaseParasite"/>
        </authorList>
    </citation>
    <scope>IDENTIFICATION</scope>
</reference>
<feature type="compositionally biased region" description="Low complexity" evidence="1">
    <location>
        <begin position="52"/>
        <end position="63"/>
    </location>
</feature>
<evidence type="ECO:0000256" key="1">
    <source>
        <dbReference type="SAM" id="MobiDB-lite"/>
    </source>
</evidence>
<organism evidence="2">
    <name type="scientific">Strongyloides ratti</name>
    <name type="common">Parasitic roundworm</name>
    <dbReference type="NCBI Taxonomy" id="34506"/>
    <lineage>
        <taxon>Eukaryota</taxon>
        <taxon>Metazoa</taxon>
        <taxon>Ecdysozoa</taxon>
        <taxon>Nematoda</taxon>
        <taxon>Chromadorea</taxon>
        <taxon>Rhabditida</taxon>
        <taxon>Tylenchina</taxon>
        <taxon>Panagrolaimomorpha</taxon>
        <taxon>Strongyloidoidea</taxon>
        <taxon>Strongyloididae</taxon>
        <taxon>Strongyloides</taxon>
    </lineage>
</organism>
<name>A0A090L182_STRRB</name>
<dbReference type="WormBase" id="SRAE_0000032600">
    <property type="protein sequence ID" value="SRP09794"/>
    <property type="gene ID" value="WBGene00256069"/>
</dbReference>
<dbReference type="RefSeq" id="XP_024500408.1">
    <property type="nucleotide sequence ID" value="XM_024646202.1"/>
</dbReference>
<reference evidence="2" key="1">
    <citation type="submission" date="2014-09" db="EMBL/GenBank/DDBJ databases">
        <authorList>
            <person name="Aslett A.Martin."/>
        </authorList>
    </citation>
    <scope>NUCLEOTIDE SEQUENCE</scope>
    <source>
        <strain evidence="2">ED321 Heterogonic</strain>
    </source>
</reference>
<reference evidence="3" key="2">
    <citation type="submission" date="2014-09" db="EMBL/GenBank/DDBJ databases">
        <authorList>
            <person name="Martin A.A."/>
        </authorList>
    </citation>
    <scope>NUCLEOTIDE SEQUENCE</scope>
    <source>
        <strain evidence="3">ED321</strain>
    </source>
</reference>
<dbReference type="EMBL" id="LN609406">
    <property type="protein sequence ID" value="CEF61199.1"/>
    <property type="molecule type" value="Genomic_DNA"/>
</dbReference>
<proteinExistence type="predicted"/>
<accession>A0A090L182</accession>
<evidence type="ECO:0000313" key="3">
    <source>
        <dbReference type="Proteomes" id="UP000035682"/>
    </source>
</evidence>